<evidence type="ECO:0000313" key="2">
    <source>
        <dbReference type="EMBL" id="MCY9761088.1"/>
    </source>
</evidence>
<dbReference type="RefSeq" id="WP_040734936.1">
    <property type="nucleotide sequence ID" value="NZ_JAKOBS010000011.1"/>
</dbReference>
<dbReference type="EMBL" id="JAMDNP010000019">
    <property type="protein sequence ID" value="MCY9761088.1"/>
    <property type="molecule type" value="Genomic_DNA"/>
</dbReference>
<proteinExistence type="predicted"/>
<protein>
    <recommendedName>
        <fullName evidence="1">Putative mannosyltransferase YkcA/B-like C-terminal domain-containing protein</fullName>
    </recommendedName>
</protein>
<dbReference type="InterPro" id="IPR056785">
    <property type="entry name" value="YkcA/B-like_C"/>
</dbReference>
<evidence type="ECO:0000259" key="1">
    <source>
        <dbReference type="Pfam" id="PF24878"/>
    </source>
</evidence>
<dbReference type="GeneID" id="94487757"/>
<feature type="domain" description="Putative mannosyltransferase YkcA/B-like C-terminal" evidence="1">
    <location>
        <begin position="3"/>
        <end position="52"/>
    </location>
</feature>
<organism evidence="2 3">
    <name type="scientific">Paenibacillus alvei</name>
    <name type="common">Bacillus alvei</name>
    <dbReference type="NCBI Taxonomy" id="44250"/>
    <lineage>
        <taxon>Bacteria</taxon>
        <taxon>Bacillati</taxon>
        <taxon>Bacillota</taxon>
        <taxon>Bacilli</taxon>
        <taxon>Bacillales</taxon>
        <taxon>Paenibacillaceae</taxon>
        <taxon>Paenibacillus</taxon>
    </lineage>
</organism>
<name>A0ABT4GWJ9_PAEAL</name>
<dbReference type="Pfam" id="PF24878">
    <property type="entry name" value="YkcB_C"/>
    <property type="match status" value="1"/>
</dbReference>
<accession>A0ABT4GWJ9</accession>
<reference evidence="2 3" key="1">
    <citation type="submission" date="2022-05" db="EMBL/GenBank/DDBJ databases">
        <title>Genome Sequencing of Bee-Associated Microbes.</title>
        <authorList>
            <person name="Dunlap C."/>
        </authorList>
    </citation>
    <scope>NUCLEOTIDE SEQUENCE [LARGE SCALE GENOMIC DNA]</scope>
    <source>
        <strain evidence="2 3">NRRL B-04010</strain>
    </source>
</reference>
<comment type="caution">
    <text evidence="2">The sequence shown here is derived from an EMBL/GenBank/DDBJ whole genome shotgun (WGS) entry which is preliminary data.</text>
</comment>
<gene>
    <name evidence="2" type="ORF">M5X12_10935</name>
</gene>
<sequence length="65" mass="7284">MIFSGSDPILTIEKLKKLITDKEVKYFLIPSGRGFGGPDGRSNGVIEWIRENGKEITNTEWSNSL</sequence>
<keyword evidence="3" id="KW-1185">Reference proteome</keyword>
<evidence type="ECO:0000313" key="3">
    <source>
        <dbReference type="Proteomes" id="UP001527181"/>
    </source>
</evidence>
<dbReference type="Proteomes" id="UP001527181">
    <property type="component" value="Unassembled WGS sequence"/>
</dbReference>